<dbReference type="InterPro" id="IPR017937">
    <property type="entry name" value="Thioredoxin_CS"/>
</dbReference>
<dbReference type="GO" id="GO:0045454">
    <property type="term" value="P:cell redox homeostasis"/>
    <property type="evidence" value="ECO:0007669"/>
    <property type="project" value="TreeGrafter"/>
</dbReference>
<dbReference type="Pfam" id="PF11412">
    <property type="entry name" value="DsbD_N"/>
    <property type="match status" value="1"/>
</dbReference>
<evidence type="ECO:0000256" key="8">
    <source>
        <dbReference type="SAM" id="Phobius"/>
    </source>
</evidence>
<dbReference type="Pfam" id="PF02683">
    <property type="entry name" value="DsbD_TM"/>
    <property type="match status" value="1"/>
</dbReference>
<keyword evidence="6 8" id="KW-0472">Membrane</keyword>
<comment type="subcellular location">
    <subcellularLocation>
        <location evidence="1">Cell membrane</location>
        <topology evidence="1">Multi-pass membrane protein</topology>
    </subcellularLocation>
</comment>
<dbReference type="GO" id="GO:0017004">
    <property type="term" value="P:cytochrome complex assembly"/>
    <property type="evidence" value="ECO:0007669"/>
    <property type="project" value="UniProtKB-KW"/>
</dbReference>
<evidence type="ECO:0000313" key="10">
    <source>
        <dbReference type="EMBL" id="PTB88775.1"/>
    </source>
</evidence>
<evidence type="ECO:0000256" key="3">
    <source>
        <dbReference type="ARBA" id="ARBA00022692"/>
    </source>
</evidence>
<evidence type="ECO:0000256" key="2">
    <source>
        <dbReference type="ARBA" id="ARBA00022475"/>
    </source>
</evidence>
<feature type="transmembrane region" description="Helical" evidence="8">
    <location>
        <begin position="187"/>
        <end position="217"/>
    </location>
</feature>
<protein>
    <submittedName>
        <fullName evidence="10">Protein-disulfide reductase DsbD</fullName>
    </submittedName>
</protein>
<keyword evidence="7" id="KW-0676">Redox-active center</keyword>
<dbReference type="SUPFAM" id="SSF74863">
    <property type="entry name" value="Thiol:disulfide interchange protein DsbD, N-terminal domain (DsbD-alpha)"/>
    <property type="match status" value="1"/>
</dbReference>
<keyword evidence="4" id="KW-0201">Cytochrome c-type biogenesis</keyword>
<dbReference type="Pfam" id="PF13899">
    <property type="entry name" value="Thioredoxin_7"/>
    <property type="match status" value="1"/>
</dbReference>
<dbReference type="AlphaFoldDB" id="A0A6N4DE95"/>
<gene>
    <name evidence="10" type="ORF">C9928_05585</name>
</gene>
<dbReference type="PANTHER" id="PTHR32234:SF0">
    <property type="entry name" value="THIOL:DISULFIDE INTERCHANGE PROTEIN DSBD"/>
    <property type="match status" value="1"/>
</dbReference>
<evidence type="ECO:0000256" key="6">
    <source>
        <dbReference type="ARBA" id="ARBA00023136"/>
    </source>
</evidence>
<evidence type="ECO:0000256" key="7">
    <source>
        <dbReference type="ARBA" id="ARBA00023284"/>
    </source>
</evidence>
<evidence type="ECO:0000256" key="4">
    <source>
        <dbReference type="ARBA" id="ARBA00022748"/>
    </source>
</evidence>
<feature type="transmembrane region" description="Helical" evidence="8">
    <location>
        <begin position="378"/>
        <end position="399"/>
    </location>
</feature>
<dbReference type="NCBIfam" id="NF001419">
    <property type="entry name" value="PRK00293.1"/>
    <property type="match status" value="1"/>
</dbReference>
<organism evidence="10 11">
    <name type="scientific">Pseudidiomarina aestuarii</name>
    <dbReference type="NCBI Taxonomy" id="624146"/>
    <lineage>
        <taxon>Bacteria</taxon>
        <taxon>Pseudomonadati</taxon>
        <taxon>Pseudomonadota</taxon>
        <taxon>Gammaproteobacteria</taxon>
        <taxon>Alteromonadales</taxon>
        <taxon>Idiomarinaceae</taxon>
        <taxon>Pseudidiomarina</taxon>
    </lineage>
</organism>
<keyword evidence="5 8" id="KW-1133">Transmembrane helix</keyword>
<dbReference type="Gene3D" id="3.40.30.10">
    <property type="entry name" value="Glutaredoxin"/>
    <property type="match status" value="1"/>
</dbReference>
<dbReference type="InterPro" id="IPR028250">
    <property type="entry name" value="DsbDN"/>
</dbReference>
<dbReference type="SUPFAM" id="SSF52833">
    <property type="entry name" value="Thioredoxin-like"/>
    <property type="match status" value="1"/>
</dbReference>
<sequence>MHYRQLENGSVIVKIVVGLVFALLSGLTSAEPFEVNDPFGQKEEFLSEAQAFQFNFHQENKELTLSWFISPGYYLYQDQLTINGEALSDYVGIPVGIDHQDDYFGSVMIYRNEIEVTLSLPNELLSQEELTIGYRGCADAGLCYPPIERAINVAPVNFTSTENEDDIVAASNQAPQESFLSTYPLPIALALAFGFGLLLTFTPCVLPMIPIITASVAGVGGQASPRRRLFTLSMSYVQGMAITYALLGVLVASVGGQIQGYLQHPLVVSMTGVIFIALALSMFGLFNLRLPAAVEMKLHEHSQKYAGGRHGSVFAIGAISALIVSPCVTAPLTAILLFIGETGDLVTGGAFLYALSLGMGVPLLLAGTFSRSLLPSTGAWMGLIKVCIGIILVGFAMVFFDRLLSLSASKFMWSGFAVFSVITFSIGAFHHLKKSLAIVLSVLAVVIGVLFVATLINQNNGIEFTEVKSVSDIEAAISKSKQQNKPVMLDLYADWCVACKDFEHITFSDDSVKARLDEYTLIQIDLTDSTSSSAREVYAHFDVTGLPTIDSLY</sequence>
<dbReference type="InterPro" id="IPR003834">
    <property type="entry name" value="Cyt_c_assmbl_TM_dom"/>
</dbReference>
<feature type="transmembrane region" description="Helical" evidence="8">
    <location>
        <begin position="229"/>
        <end position="254"/>
    </location>
</feature>
<evidence type="ECO:0000313" key="11">
    <source>
        <dbReference type="Proteomes" id="UP000241514"/>
    </source>
</evidence>
<feature type="domain" description="Thioredoxin" evidence="9">
    <location>
        <begin position="444"/>
        <end position="553"/>
    </location>
</feature>
<comment type="caution">
    <text evidence="10">The sequence shown here is derived from an EMBL/GenBank/DDBJ whole genome shotgun (WGS) entry which is preliminary data.</text>
</comment>
<dbReference type="EMBL" id="PYVG01000034">
    <property type="protein sequence ID" value="PTB88775.1"/>
    <property type="molecule type" value="Genomic_DNA"/>
</dbReference>
<feature type="transmembrane region" description="Helical" evidence="8">
    <location>
        <begin position="345"/>
        <end position="366"/>
    </location>
</feature>
<dbReference type="GO" id="GO:0005886">
    <property type="term" value="C:plasma membrane"/>
    <property type="evidence" value="ECO:0007669"/>
    <property type="project" value="UniProtKB-SubCell"/>
</dbReference>
<dbReference type="PANTHER" id="PTHR32234">
    <property type="entry name" value="THIOL:DISULFIDE INTERCHANGE PROTEIN DSBD"/>
    <property type="match status" value="1"/>
</dbReference>
<evidence type="ECO:0000259" key="9">
    <source>
        <dbReference type="PROSITE" id="PS51352"/>
    </source>
</evidence>
<accession>A0A6N4DE95</accession>
<feature type="transmembrane region" description="Helical" evidence="8">
    <location>
        <begin position="266"/>
        <end position="290"/>
    </location>
</feature>
<feature type="transmembrane region" description="Helical" evidence="8">
    <location>
        <begin position="311"/>
        <end position="339"/>
    </location>
</feature>
<feature type="transmembrane region" description="Helical" evidence="8">
    <location>
        <begin position="436"/>
        <end position="456"/>
    </location>
</feature>
<dbReference type="InterPro" id="IPR013766">
    <property type="entry name" value="Thioredoxin_domain"/>
</dbReference>
<proteinExistence type="predicted"/>
<evidence type="ECO:0000256" key="5">
    <source>
        <dbReference type="ARBA" id="ARBA00022989"/>
    </source>
</evidence>
<dbReference type="InterPro" id="IPR036249">
    <property type="entry name" value="Thioredoxin-like_sf"/>
</dbReference>
<feature type="transmembrane region" description="Helical" evidence="8">
    <location>
        <begin position="411"/>
        <end position="429"/>
    </location>
</feature>
<name>A0A6N4DE95_9GAMM</name>
<reference evidence="10 11" key="1">
    <citation type="submission" date="2018-03" db="EMBL/GenBank/DDBJ databases">
        <title>Cross-interface Injection: A General Nanoliter Liquid Handling Method Applied to Single Cells Genome Amplification Automated Nanoliter Liquid Handling Applied to Single Cell Multiple Displacement Amplification.</title>
        <authorList>
            <person name="Yun J."/>
            <person name="Xu P."/>
            <person name="Xu J."/>
            <person name="Dai X."/>
            <person name="Wang Y."/>
            <person name="Zheng X."/>
            <person name="Cao C."/>
            <person name="Yi Q."/>
            <person name="Zhu Y."/>
            <person name="Wang L."/>
            <person name="Dong Z."/>
            <person name="Huang Y."/>
            <person name="Huang L."/>
            <person name="Du W."/>
        </authorList>
    </citation>
    <scope>NUCLEOTIDE SEQUENCE [LARGE SCALE GENOMIC DNA]</scope>
    <source>
        <strain evidence="10 11">A9-4</strain>
    </source>
</reference>
<dbReference type="PROSITE" id="PS00194">
    <property type="entry name" value="THIOREDOXIN_1"/>
    <property type="match status" value="1"/>
</dbReference>
<keyword evidence="2" id="KW-1003">Cell membrane</keyword>
<keyword evidence="3 8" id="KW-0812">Transmembrane</keyword>
<dbReference type="PROSITE" id="PS51352">
    <property type="entry name" value="THIOREDOXIN_2"/>
    <property type="match status" value="1"/>
</dbReference>
<evidence type="ECO:0000256" key="1">
    <source>
        <dbReference type="ARBA" id="ARBA00004651"/>
    </source>
</evidence>
<dbReference type="Proteomes" id="UP000241514">
    <property type="component" value="Unassembled WGS sequence"/>
</dbReference>
<dbReference type="GO" id="GO:0015035">
    <property type="term" value="F:protein-disulfide reductase activity"/>
    <property type="evidence" value="ECO:0007669"/>
    <property type="project" value="TreeGrafter"/>
</dbReference>
<dbReference type="Gene3D" id="2.60.40.1250">
    <property type="entry name" value="Thiol:disulfide interchange protein DsbD, N-terminal domain"/>
    <property type="match status" value="1"/>
</dbReference>
<dbReference type="InterPro" id="IPR036929">
    <property type="entry name" value="DsbDN_sf"/>
</dbReference>